<dbReference type="InterPro" id="IPR016092">
    <property type="entry name" value="ATAP"/>
</dbReference>
<comment type="caution">
    <text evidence="2">The sequence shown here is derived from an EMBL/GenBank/DDBJ whole genome shotgun (WGS) entry which is preliminary data.</text>
</comment>
<dbReference type="GO" id="GO:0005506">
    <property type="term" value="F:iron ion binding"/>
    <property type="evidence" value="ECO:0007669"/>
    <property type="project" value="TreeGrafter"/>
</dbReference>
<dbReference type="RefSeq" id="WP_067716238.1">
    <property type="nucleotide sequence ID" value="NZ_LPVJ01000037.1"/>
</dbReference>
<dbReference type="PANTHER" id="PTHR43011:SF1">
    <property type="entry name" value="IRON-SULFUR CLUSTER ASSEMBLY 2 HOMOLOG, MITOCHONDRIAL"/>
    <property type="match status" value="1"/>
</dbReference>
<dbReference type="SUPFAM" id="SSF89360">
    <property type="entry name" value="HesB-like domain"/>
    <property type="match status" value="1"/>
</dbReference>
<dbReference type="EMBL" id="LPVJ01000037">
    <property type="protein sequence ID" value="KUO95765.1"/>
    <property type="molecule type" value="Genomic_DNA"/>
</dbReference>
<sequence length="115" mass="12173">MVTLTEQAAEKVKSMLSDSVEAGLRIMIKPGGCSGFSYGLALDERKPNDIAIMQHGVNVFVDAENERLVDGAQIDYLDDLSGTGFSIHNPNAISTCGCGSSFRTKEDAGQPGSCD</sequence>
<accession>A0A117SXN1</accession>
<dbReference type="Gene3D" id="2.60.300.12">
    <property type="entry name" value="HesB-like domain"/>
    <property type="match status" value="1"/>
</dbReference>
<dbReference type="GO" id="GO:0051539">
    <property type="term" value="F:4 iron, 4 sulfur cluster binding"/>
    <property type="evidence" value="ECO:0007669"/>
    <property type="project" value="TreeGrafter"/>
</dbReference>
<dbReference type="GO" id="GO:0016226">
    <property type="term" value="P:iron-sulfur cluster assembly"/>
    <property type="evidence" value="ECO:0007669"/>
    <property type="project" value="InterPro"/>
</dbReference>
<dbReference type="GO" id="GO:0051537">
    <property type="term" value="F:2 iron, 2 sulfur cluster binding"/>
    <property type="evidence" value="ECO:0007669"/>
    <property type="project" value="TreeGrafter"/>
</dbReference>
<organism evidence="2 3">
    <name type="scientific">Ferroacidibacillus organovorans</name>
    <dbReference type="NCBI Taxonomy" id="1765683"/>
    <lineage>
        <taxon>Bacteria</taxon>
        <taxon>Bacillati</taxon>
        <taxon>Bacillota</taxon>
        <taxon>Bacilli</taxon>
        <taxon>Bacillales</taxon>
        <taxon>Alicyclobacillaceae</taxon>
        <taxon>Ferroacidibacillus</taxon>
    </lineage>
</organism>
<evidence type="ECO:0000259" key="1">
    <source>
        <dbReference type="Pfam" id="PF01521"/>
    </source>
</evidence>
<gene>
    <name evidence="2" type="ORF">ATW55_05395</name>
</gene>
<dbReference type="Pfam" id="PF01521">
    <property type="entry name" value="Fe-S_biosyn"/>
    <property type="match status" value="1"/>
</dbReference>
<evidence type="ECO:0000313" key="3">
    <source>
        <dbReference type="Proteomes" id="UP000053557"/>
    </source>
</evidence>
<evidence type="ECO:0000313" key="2">
    <source>
        <dbReference type="EMBL" id="KUO95765.1"/>
    </source>
</evidence>
<dbReference type="Proteomes" id="UP000053557">
    <property type="component" value="Unassembled WGS sequence"/>
</dbReference>
<protein>
    <submittedName>
        <fullName evidence="2">Heme biosynthesis protein HemY</fullName>
    </submittedName>
</protein>
<dbReference type="InterPro" id="IPR000361">
    <property type="entry name" value="ATAP_core_dom"/>
</dbReference>
<feature type="domain" description="Core" evidence="1">
    <location>
        <begin position="2"/>
        <end position="99"/>
    </location>
</feature>
<reference evidence="2 3" key="1">
    <citation type="submission" date="2015-12" db="EMBL/GenBank/DDBJ databases">
        <title>Draft genome sequence of Acidibacillus ferrooxidans ITV001, isolated from a chalcopyrite acid mine drainage site in Brazil.</title>
        <authorList>
            <person name="Dall'Agnol H."/>
            <person name="Nancucheo I."/>
            <person name="Johnson B."/>
            <person name="Oliveira R."/>
            <person name="Leite L."/>
            <person name="Pylro V."/>
            <person name="Nunes G.L."/>
            <person name="Tzotzos G."/>
            <person name="Fernandes G.R."/>
            <person name="Dutra J."/>
            <person name="Orellana S.C."/>
            <person name="Oliveira G."/>
        </authorList>
    </citation>
    <scope>NUCLEOTIDE SEQUENCE [LARGE SCALE GENOMIC DNA]</scope>
    <source>
        <strain evidence="3">ITV01</strain>
    </source>
</reference>
<keyword evidence="3" id="KW-1185">Reference proteome</keyword>
<dbReference type="InterPro" id="IPR035903">
    <property type="entry name" value="HesB-like_dom_sf"/>
</dbReference>
<name>A0A117SXN1_9BACL</name>
<dbReference type="PANTHER" id="PTHR43011">
    <property type="entry name" value="IRON-SULFUR CLUSTER ASSEMBLY 2 HOMOLOG, MITOCHONDRIAL"/>
    <property type="match status" value="1"/>
</dbReference>
<proteinExistence type="predicted"/>
<dbReference type="InterPro" id="IPR017870">
    <property type="entry name" value="FeS_cluster_insertion_CS"/>
</dbReference>
<dbReference type="NCBIfam" id="TIGR00049">
    <property type="entry name" value="iron-sulfur cluster assembly accessory protein"/>
    <property type="match status" value="1"/>
</dbReference>
<dbReference type="PROSITE" id="PS01152">
    <property type="entry name" value="HESB"/>
    <property type="match status" value="1"/>
</dbReference>
<dbReference type="AlphaFoldDB" id="A0A117SXN1"/>
<dbReference type="OrthoDB" id="9801228at2"/>